<name>A0ABQ7H914_DUNSA</name>
<feature type="signal peptide" evidence="3">
    <location>
        <begin position="1"/>
        <end position="34"/>
    </location>
</feature>
<keyword evidence="2" id="KW-0472">Membrane</keyword>
<sequence>MYGWGERTTNMRNGLTRNLPLLQLLLLHFPIAFPDHKLVVNVGIAVGESGRCSEMGDAHRGHQLFANKLATEEGALRTIDRNGTQHRILFNYTRYDDECDPQKHEALVDRLINQDNVHFLFGSTPVFAQSESKMANDAQRIIYHCCVGPDILYEQDMKYVFGIQASNRKYSLDSLKSMALAGDVKRLFIFSLEDNIFTSSTCEAGHEFVDAVLLQLAPGLEVVQHRKYTAEEASADPNFFGKIVDQAIDARADAILGCDFLDPGIEVTKLLADREYYLKALWLTVAPAHEDFVPELGIEDSENVLGAGQWHPAMGFADAYFGTTADYTTEFEQVFRSRPSYVAAGATATSYSLAVAIQEAFKLCSHPVRHFSADELLFDGSIMDCQDQLERPLPGNGYDSINDSLSRQQLSTFFGRIEFNRYRRNVAKSAATTQIHSGVLQAVLPLEFSNKALVMPNPKPITDVPRGSHEKIGSLQKEAFIVVVVVVVGSVLLVCLSGLAFLWWHRRQRYHQNKHLVISPEDLKVIHLPVRRWDGISFESGKAIYRNALVSLEPLTDVRLSGWDVGRAVCTISRLKTSTGDMNEDTYMDGLTKMT</sequence>
<keyword evidence="6" id="KW-1185">Reference proteome</keyword>
<keyword evidence="2" id="KW-0812">Transmembrane</keyword>
<dbReference type="Pfam" id="PF13458">
    <property type="entry name" value="Peripla_BP_6"/>
    <property type="match status" value="1"/>
</dbReference>
<dbReference type="Proteomes" id="UP000815325">
    <property type="component" value="Unassembled WGS sequence"/>
</dbReference>
<feature type="domain" description="Leucine-binding protein" evidence="4">
    <location>
        <begin position="87"/>
        <end position="360"/>
    </location>
</feature>
<dbReference type="PANTHER" id="PTHR30483:SF37">
    <property type="entry name" value="ABC TRANSPORTER SUBSTRATE-BINDING PROTEIN"/>
    <property type="match status" value="1"/>
</dbReference>
<dbReference type="InterPro" id="IPR028082">
    <property type="entry name" value="Peripla_BP_I"/>
</dbReference>
<dbReference type="Gene3D" id="3.40.50.2300">
    <property type="match status" value="2"/>
</dbReference>
<evidence type="ECO:0000256" key="2">
    <source>
        <dbReference type="SAM" id="Phobius"/>
    </source>
</evidence>
<accession>A0ABQ7H914</accession>
<evidence type="ECO:0000256" key="3">
    <source>
        <dbReference type="SAM" id="SignalP"/>
    </source>
</evidence>
<dbReference type="InterPro" id="IPR051010">
    <property type="entry name" value="BCAA_transport"/>
</dbReference>
<reference evidence="5" key="1">
    <citation type="submission" date="2017-08" db="EMBL/GenBank/DDBJ databases">
        <authorList>
            <person name="Polle J.E."/>
            <person name="Barry K."/>
            <person name="Cushman J."/>
            <person name="Schmutz J."/>
            <person name="Tran D."/>
            <person name="Hathwaick L.T."/>
            <person name="Yim W.C."/>
            <person name="Jenkins J."/>
            <person name="Mckie-Krisberg Z.M."/>
            <person name="Prochnik S."/>
            <person name="Lindquist E."/>
            <person name="Dockter R.B."/>
            <person name="Adam C."/>
            <person name="Molina H."/>
            <person name="Bunkerborg J."/>
            <person name="Jin E."/>
            <person name="Buchheim M."/>
            <person name="Magnuson J."/>
        </authorList>
    </citation>
    <scope>NUCLEOTIDE SEQUENCE</scope>
    <source>
        <strain evidence="5">CCAP 19/18</strain>
    </source>
</reference>
<protein>
    <submittedName>
        <fullName evidence="5">Periplasmic binding protein-like I</fullName>
    </submittedName>
</protein>
<evidence type="ECO:0000256" key="1">
    <source>
        <dbReference type="ARBA" id="ARBA00022729"/>
    </source>
</evidence>
<evidence type="ECO:0000259" key="4">
    <source>
        <dbReference type="Pfam" id="PF13458"/>
    </source>
</evidence>
<keyword evidence="1 3" id="KW-0732">Signal</keyword>
<evidence type="ECO:0000313" key="5">
    <source>
        <dbReference type="EMBL" id="KAF5843348.1"/>
    </source>
</evidence>
<comment type="caution">
    <text evidence="5">The sequence shown here is derived from an EMBL/GenBank/DDBJ whole genome shotgun (WGS) entry which is preliminary data.</text>
</comment>
<feature type="non-terminal residue" evidence="5">
    <location>
        <position position="595"/>
    </location>
</feature>
<feature type="chain" id="PRO_5046537831" evidence="3">
    <location>
        <begin position="35"/>
        <end position="595"/>
    </location>
</feature>
<feature type="transmembrane region" description="Helical" evidence="2">
    <location>
        <begin position="479"/>
        <end position="504"/>
    </location>
</feature>
<dbReference type="EMBL" id="MU069444">
    <property type="protein sequence ID" value="KAF5843348.1"/>
    <property type="molecule type" value="Genomic_DNA"/>
</dbReference>
<dbReference type="InterPro" id="IPR028081">
    <property type="entry name" value="Leu-bd"/>
</dbReference>
<organism evidence="5 6">
    <name type="scientific">Dunaliella salina</name>
    <name type="common">Green alga</name>
    <name type="synonym">Protococcus salinus</name>
    <dbReference type="NCBI Taxonomy" id="3046"/>
    <lineage>
        <taxon>Eukaryota</taxon>
        <taxon>Viridiplantae</taxon>
        <taxon>Chlorophyta</taxon>
        <taxon>core chlorophytes</taxon>
        <taxon>Chlorophyceae</taxon>
        <taxon>CS clade</taxon>
        <taxon>Chlamydomonadales</taxon>
        <taxon>Dunaliellaceae</taxon>
        <taxon>Dunaliella</taxon>
    </lineage>
</organism>
<evidence type="ECO:0000313" key="6">
    <source>
        <dbReference type="Proteomes" id="UP000815325"/>
    </source>
</evidence>
<dbReference type="SUPFAM" id="SSF53822">
    <property type="entry name" value="Periplasmic binding protein-like I"/>
    <property type="match status" value="1"/>
</dbReference>
<gene>
    <name evidence="5" type="ORF">DUNSADRAFT_17926</name>
</gene>
<dbReference type="PANTHER" id="PTHR30483">
    <property type="entry name" value="LEUCINE-SPECIFIC-BINDING PROTEIN"/>
    <property type="match status" value="1"/>
</dbReference>
<keyword evidence="2" id="KW-1133">Transmembrane helix</keyword>
<proteinExistence type="predicted"/>